<dbReference type="SUPFAM" id="SSF52058">
    <property type="entry name" value="L domain-like"/>
    <property type="match status" value="1"/>
</dbReference>
<dbReference type="SUPFAM" id="SSF54236">
    <property type="entry name" value="Ubiquitin-like"/>
    <property type="match status" value="1"/>
</dbReference>
<evidence type="ECO:0000259" key="1">
    <source>
        <dbReference type="PROSITE" id="PS50053"/>
    </source>
</evidence>
<dbReference type="Gene3D" id="3.10.20.90">
    <property type="entry name" value="Phosphatidylinositol 3-kinase Catalytic Subunit, Chain A, domain 1"/>
    <property type="match status" value="1"/>
</dbReference>
<sequence length="193" mass="21685">MAMRIRVKRLNGAVDEVEVLPDTSICDFKQKLKDMQQYEDEMTRQLTIVDVVCDVQKLDDDQKTLVESGIEDGAEVQVLFRSMEPVECSHRFSYGQRPVQVPFVKIPSTVHQVERFAFENCRALLKVEIPDSVTSIETWAFKDCTALRGLTLPSSVTSIGESAFFNCSSLTEVTIPNSVRSIGDSMPSSFVDH</sequence>
<proteinExistence type="predicted"/>
<comment type="caution">
    <text evidence="2">The sequence shown here is derived from an EMBL/GenBank/DDBJ whole genome shotgun (WGS) entry which is preliminary data.</text>
</comment>
<dbReference type="Pfam" id="PF13306">
    <property type="entry name" value="LRR_5"/>
    <property type="match status" value="1"/>
</dbReference>
<keyword evidence="3" id="KW-1185">Reference proteome</keyword>
<feature type="domain" description="Ubiquitin-like" evidence="1">
    <location>
        <begin position="3"/>
        <end position="85"/>
    </location>
</feature>
<dbReference type="EMBL" id="CAXAMN010027206">
    <property type="protein sequence ID" value="CAK9109338.1"/>
    <property type="molecule type" value="Genomic_DNA"/>
</dbReference>
<dbReference type="Proteomes" id="UP001642484">
    <property type="component" value="Unassembled WGS sequence"/>
</dbReference>
<dbReference type="InterPro" id="IPR029071">
    <property type="entry name" value="Ubiquitin-like_domsf"/>
</dbReference>
<dbReference type="PROSITE" id="PS50053">
    <property type="entry name" value="UBIQUITIN_2"/>
    <property type="match status" value="1"/>
</dbReference>
<name>A0ABP0SAE5_9DINO</name>
<gene>
    <name evidence="2" type="ORF">CCMP2556_LOCUS50908</name>
</gene>
<reference evidence="2 3" key="1">
    <citation type="submission" date="2024-02" db="EMBL/GenBank/DDBJ databases">
        <authorList>
            <person name="Chen Y."/>
            <person name="Shah S."/>
            <person name="Dougan E. K."/>
            <person name="Thang M."/>
            <person name="Chan C."/>
        </authorList>
    </citation>
    <scope>NUCLEOTIDE SEQUENCE [LARGE SCALE GENOMIC DNA]</scope>
</reference>
<dbReference type="PANTHER" id="PTHR45661">
    <property type="entry name" value="SURFACE ANTIGEN"/>
    <property type="match status" value="1"/>
</dbReference>
<accession>A0ABP0SAE5</accession>
<dbReference type="InterPro" id="IPR000626">
    <property type="entry name" value="Ubiquitin-like_dom"/>
</dbReference>
<dbReference type="InterPro" id="IPR026906">
    <property type="entry name" value="LRR_5"/>
</dbReference>
<protein>
    <recommendedName>
        <fullName evidence="1">Ubiquitin-like domain-containing protein</fullName>
    </recommendedName>
</protein>
<organism evidence="2 3">
    <name type="scientific">Durusdinium trenchii</name>
    <dbReference type="NCBI Taxonomy" id="1381693"/>
    <lineage>
        <taxon>Eukaryota</taxon>
        <taxon>Sar</taxon>
        <taxon>Alveolata</taxon>
        <taxon>Dinophyceae</taxon>
        <taxon>Suessiales</taxon>
        <taxon>Symbiodiniaceae</taxon>
        <taxon>Durusdinium</taxon>
    </lineage>
</organism>
<dbReference type="InterPro" id="IPR053139">
    <property type="entry name" value="Surface_bspA-like"/>
</dbReference>
<dbReference type="PANTHER" id="PTHR45661:SF3">
    <property type="entry name" value="IG-LIKE DOMAIN-CONTAINING PROTEIN"/>
    <property type="match status" value="1"/>
</dbReference>
<dbReference type="InterPro" id="IPR032675">
    <property type="entry name" value="LRR_dom_sf"/>
</dbReference>
<evidence type="ECO:0000313" key="2">
    <source>
        <dbReference type="EMBL" id="CAK9109338.1"/>
    </source>
</evidence>
<dbReference type="Gene3D" id="3.80.10.10">
    <property type="entry name" value="Ribonuclease Inhibitor"/>
    <property type="match status" value="1"/>
</dbReference>
<evidence type="ECO:0000313" key="3">
    <source>
        <dbReference type="Proteomes" id="UP001642484"/>
    </source>
</evidence>